<dbReference type="AlphaFoldDB" id="A0A914DHI1"/>
<evidence type="ECO:0000256" key="3">
    <source>
        <dbReference type="ARBA" id="ARBA00004370"/>
    </source>
</evidence>
<protein>
    <submittedName>
        <fullName evidence="8">GPI inositol-deacylase</fullName>
    </submittedName>
</protein>
<keyword evidence="5" id="KW-0496">Mitochondrion</keyword>
<dbReference type="GO" id="GO:0016020">
    <property type="term" value="C:membrane"/>
    <property type="evidence" value="ECO:0007669"/>
    <property type="project" value="UniProtKB-SubCell"/>
</dbReference>
<evidence type="ECO:0000313" key="7">
    <source>
        <dbReference type="Proteomes" id="UP000887540"/>
    </source>
</evidence>
<name>A0A914DHI1_9BILA</name>
<keyword evidence="7" id="KW-1185">Reference proteome</keyword>
<dbReference type="Proteomes" id="UP000887540">
    <property type="component" value="Unplaced"/>
</dbReference>
<evidence type="ECO:0000256" key="4">
    <source>
        <dbReference type="ARBA" id="ARBA00022824"/>
    </source>
</evidence>
<comment type="subcellular location">
    <subcellularLocation>
        <location evidence="2">Endoplasmic reticulum</location>
    </subcellularLocation>
    <subcellularLocation>
        <location evidence="3">Membrane</location>
    </subcellularLocation>
    <subcellularLocation>
        <location evidence="1">Mitochondrion</location>
    </subcellularLocation>
</comment>
<evidence type="ECO:0000313" key="8">
    <source>
        <dbReference type="WBParaSite" id="ACRNAN_scaffold2750.g32761.t1"/>
    </source>
</evidence>
<accession>A0A914DHI1</accession>
<keyword evidence="6" id="KW-0472">Membrane</keyword>
<dbReference type="InterPro" id="IPR029058">
    <property type="entry name" value="AB_hydrolase_fold"/>
</dbReference>
<evidence type="ECO:0000256" key="5">
    <source>
        <dbReference type="ARBA" id="ARBA00023128"/>
    </source>
</evidence>
<dbReference type="Gene3D" id="3.40.50.1820">
    <property type="entry name" value="alpha/beta hydrolase"/>
    <property type="match status" value="1"/>
</dbReference>
<dbReference type="InterPro" id="IPR052374">
    <property type="entry name" value="SERAC1"/>
</dbReference>
<keyword evidence="4" id="KW-0256">Endoplasmic reticulum</keyword>
<dbReference type="GO" id="GO:0005783">
    <property type="term" value="C:endoplasmic reticulum"/>
    <property type="evidence" value="ECO:0007669"/>
    <property type="project" value="UniProtKB-SubCell"/>
</dbReference>
<dbReference type="PANTHER" id="PTHR48182:SF2">
    <property type="entry name" value="PROTEIN SERAC1"/>
    <property type="match status" value="1"/>
</dbReference>
<evidence type="ECO:0000256" key="6">
    <source>
        <dbReference type="ARBA" id="ARBA00023136"/>
    </source>
</evidence>
<dbReference type="WBParaSite" id="ACRNAN_scaffold2750.g32761.t1">
    <property type="protein sequence ID" value="ACRNAN_scaffold2750.g32761.t1"/>
    <property type="gene ID" value="ACRNAN_scaffold2750.g32761"/>
</dbReference>
<dbReference type="PANTHER" id="PTHR48182">
    <property type="entry name" value="PROTEIN SERAC1"/>
    <property type="match status" value="1"/>
</dbReference>
<evidence type="ECO:0000256" key="2">
    <source>
        <dbReference type="ARBA" id="ARBA00004240"/>
    </source>
</evidence>
<dbReference type="GO" id="GO:0005739">
    <property type="term" value="C:mitochondrion"/>
    <property type="evidence" value="ECO:0007669"/>
    <property type="project" value="UniProtKB-SubCell"/>
</dbReference>
<organism evidence="7 8">
    <name type="scientific">Acrobeloides nanus</name>
    <dbReference type="NCBI Taxonomy" id="290746"/>
    <lineage>
        <taxon>Eukaryota</taxon>
        <taxon>Metazoa</taxon>
        <taxon>Ecdysozoa</taxon>
        <taxon>Nematoda</taxon>
        <taxon>Chromadorea</taxon>
        <taxon>Rhabditida</taxon>
        <taxon>Tylenchina</taxon>
        <taxon>Cephalobomorpha</taxon>
        <taxon>Cephaloboidea</taxon>
        <taxon>Cephalobidae</taxon>
        <taxon>Acrobeloides</taxon>
    </lineage>
</organism>
<proteinExistence type="predicted"/>
<sequence length="513" mass="59677">MVNLLRKNISQFIITSSLGGAILWWSNDRSKSILDPFTAVQKLNANIEIRNAIDLLERFHTSNRLPLSVIHQINSTSWCHLAYRGSNLCSILNEYPFKSASITKSSFDSLVYELVEELKLTGKWKWLKHYGRLYFCREEDLFYETEWNLYQHHHLEVFLESLLHKSEKFLDEPKVVLKLIKALKWMFQEFQEVPQSNTIRVLILKILANLIYSDQLSADVVIESGWLPLIAQSISSPLFPEEPVIGKKICINLLSSLGYCKQKLPHNLYELHRPDWEVEPLLDIIFLHGIRDYKVLAPTPDIDRPIRISSIDYTSDIYQLRSGQFMETIIERSENFQANYKVAGIGDRPILFIVHSLGGLLLKHILKENAELRKKTVGILFMATPHKGSFLAAYVPSLLNPTEDLKMLRIENEINRELHNDFMKIVDEIPLICSMLEMKKTPILHTRNKWKLVDEESGALFHSDDPVGSLYHVNEHHFNVCKPDNRDSISYRVVFNFVKDAIHYIEIHRFEKL</sequence>
<reference evidence="8" key="1">
    <citation type="submission" date="2022-11" db="UniProtKB">
        <authorList>
            <consortium name="WormBaseParasite"/>
        </authorList>
    </citation>
    <scope>IDENTIFICATION</scope>
</reference>
<evidence type="ECO:0000256" key="1">
    <source>
        <dbReference type="ARBA" id="ARBA00004173"/>
    </source>
</evidence>
<dbReference type="SUPFAM" id="SSF53474">
    <property type="entry name" value="alpha/beta-Hydrolases"/>
    <property type="match status" value="1"/>
</dbReference>